<dbReference type="PANTHER" id="PTHR43646">
    <property type="entry name" value="GLYCOSYLTRANSFERASE"/>
    <property type="match status" value="1"/>
</dbReference>
<feature type="domain" description="Glycosyltransferase 2-like" evidence="6">
    <location>
        <begin position="3"/>
        <end position="133"/>
    </location>
</feature>
<dbReference type="GO" id="GO:0005886">
    <property type="term" value="C:plasma membrane"/>
    <property type="evidence" value="ECO:0007669"/>
    <property type="project" value="UniProtKB-SubCell"/>
</dbReference>
<evidence type="ECO:0000256" key="5">
    <source>
        <dbReference type="ARBA" id="ARBA00023136"/>
    </source>
</evidence>
<keyword evidence="4 7" id="KW-0808">Transferase</keyword>
<comment type="subcellular location">
    <subcellularLocation>
        <location evidence="1">Cell membrane</location>
    </subcellularLocation>
</comment>
<dbReference type="PANTHER" id="PTHR43646:SF2">
    <property type="entry name" value="GLYCOSYLTRANSFERASE 2-LIKE DOMAIN-CONTAINING PROTEIN"/>
    <property type="match status" value="1"/>
</dbReference>
<dbReference type="AlphaFoldDB" id="A0A4R5EN69"/>
<dbReference type="OrthoDB" id="9797391at2"/>
<dbReference type="Pfam" id="PF00535">
    <property type="entry name" value="Glycos_transf_2"/>
    <property type="match status" value="1"/>
</dbReference>
<reference evidence="7 8" key="1">
    <citation type="submission" date="2019-03" db="EMBL/GenBank/DDBJ databases">
        <authorList>
            <person name="Zhang S."/>
        </authorList>
    </citation>
    <scope>NUCLEOTIDE SEQUENCE [LARGE SCALE GENOMIC DNA]</scope>
    <source>
        <strain evidence="7 8">S4J41</strain>
    </source>
</reference>
<evidence type="ECO:0000313" key="8">
    <source>
        <dbReference type="Proteomes" id="UP000294662"/>
    </source>
</evidence>
<evidence type="ECO:0000256" key="2">
    <source>
        <dbReference type="ARBA" id="ARBA00022475"/>
    </source>
</evidence>
<dbReference type="SUPFAM" id="SSF53448">
    <property type="entry name" value="Nucleotide-diphospho-sugar transferases"/>
    <property type="match status" value="1"/>
</dbReference>
<keyword evidence="8" id="KW-1185">Reference proteome</keyword>
<proteinExistence type="predicted"/>
<keyword evidence="5" id="KW-0472">Membrane</keyword>
<evidence type="ECO:0000313" key="7">
    <source>
        <dbReference type="EMBL" id="TDE36034.1"/>
    </source>
</evidence>
<protein>
    <submittedName>
        <fullName evidence="7">Glycosyltransferase</fullName>
    </submittedName>
</protein>
<dbReference type="InterPro" id="IPR029044">
    <property type="entry name" value="Nucleotide-diphossugar_trans"/>
</dbReference>
<evidence type="ECO:0000256" key="1">
    <source>
        <dbReference type="ARBA" id="ARBA00004236"/>
    </source>
</evidence>
<dbReference type="EMBL" id="SMFP01000011">
    <property type="protein sequence ID" value="TDE36034.1"/>
    <property type="molecule type" value="Genomic_DNA"/>
</dbReference>
<name>A0A4R5EN69_9RHOB</name>
<keyword evidence="2" id="KW-1003">Cell membrane</keyword>
<dbReference type="RefSeq" id="WP_132830575.1">
    <property type="nucleotide sequence ID" value="NZ_SMFP01000011.1"/>
</dbReference>
<dbReference type="Gene3D" id="3.90.550.10">
    <property type="entry name" value="Spore Coat Polysaccharide Biosynthesis Protein SpsA, Chain A"/>
    <property type="match status" value="1"/>
</dbReference>
<gene>
    <name evidence="7" type="ORF">E1B25_16265</name>
</gene>
<dbReference type="InterPro" id="IPR001173">
    <property type="entry name" value="Glyco_trans_2-like"/>
</dbReference>
<evidence type="ECO:0000256" key="3">
    <source>
        <dbReference type="ARBA" id="ARBA00022676"/>
    </source>
</evidence>
<organism evidence="7 8">
    <name type="scientific">Antarcticimicrobium sediminis</name>
    <dbReference type="NCBI Taxonomy" id="2546227"/>
    <lineage>
        <taxon>Bacteria</taxon>
        <taxon>Pseudomonadati</taxon>
        <taxon>Pseudomonadota</taxon>
        <taxon>Alphaproteobacteria</taxon>
        <taxon>Rhodobacterales</taxon>
        <taxon>Paracoccaceae</taxon>
        <taxon>Antarcticimicrobium</taxon>
    </lineage>
</organism>
<accession>A0A4R5EN69</accession>
<evidence type="ECO:0000256" key="4">
    <source>
        <dbReference type="ARBA" id="ARBA00022679"/>
    </source>
</evidence>
<keyword evidence="3" id="KW-0328">Glycosyltransferase</keyword>
<comment type="caution">
    <text evidence="7">The sequence shown here is derived from an EMBL/GenBank/DDBJ whole genome shotgun (WGS) entry which is preliminary data.</text>
</comment>
<sequence>MISIVIPAYNEEGYIGDSLDALLRSRDPKGDDPVEVIVLPNGCTDATAQEARARAPQFAARGWQFQVIELPEGSKTRALNAGSDAARYPRLLFLDADIHVSHGLVAALAAAVDRPEPVYASGQFCIRRAHSLLSRIYARFWLRLPFLAKGVPGCGLCAVNAAGRARWDKIPEVISDDIFMRSHFAPGERVAVSDKFLWPIAEGFGALVRVRRRQNRGLAELGEKRPDLVQNAGGTAPGFGEKLGLLLRDPPGFILYATVALMVRTPFFKSRTRWDRDRSAQ</sequence>
<evidence type="ECO:0000259" key="6">
    <source>
        <dbReference type="Pfam" id="PF00535"/>
    </source>
</evidence>
<dbReference type="GO" id="GO:0016757">
    <property type="term" value="F:glycosyltransferase activity"/>
    <property type="evidence" value="ECO:0007669"/>
    <property type="project" value="UniProtKB-KW"/>
</dbReference>
<dbReference type="Proteomes" id="UP000294662">
    <property type="component" value="Unassembled WGS sequence"/>
</dbReference>